<feature type="compositionally biased region" description="Low complexity" evidence="1">
    <location>
        <begin position="110"/>
        <end position="127"/>
    </location>
</feature>
<proteinExistence type="predicted"/>
<name>A0A7J6VGY0_THATH</name>
<feature type="compositionally biased region" description="Pro residues" evidence="1">
    <location>
        <begin position="67"/>
        <end position="86"/>
    </location>
</feature>
<dbReference type="PANTHER" id="PTHR15907">
    <property type="entry name" value="DUF614 FAMILY PROTEIN-RELATED"/>
    <property type="match status" value="1"/>
</dbReference>
<accession>A0A7J6VGY0</accession>
<dbReference type="OrthoDB" id="1045822at2759"/>
<protein>
    <submittedName>
        <fullName evidence="2">Plant cadmium resistance</fullName>
    </submittedName>
</protein>
<evidence type="ECO:0000256" key="1">
    <source>
        <dbReference type="SAM" id="MobiDB-lite"/>
    </source>
</evidence>
<organism evidence="2 3">
    <name type="scientific">Thalictrum thalictroides</name>
    <name type="common">Rue-anemone</name>
    <name type="synonym">Anemone thalictroides</name>
    <dbReference type="NCBI Taxonomy" id="46969"/>
    <lineage>
        <taxon>Eukaryota</taxon>
        <taxon>Viridiplantae</taxon>
        <taxon>Streptophyta</taxon>
        <taxon>Embryophyta</taxon>
        <taxon>Tracheophyta</taxon>
        <taxon>Spermatophyta</taxon>
        <taxon>Magnoliopsida</taxon>
        <taxon>Ranunculales</taxon>
        <taxon>Ranunculaceae</taxon>
        <taxon>Thalictroideae</taxon>
        <taxon>Thalictrum</taxon>
    </lineage>
</organism>
<keyword evidence="3" id="KW-1185">Reference proteome</keyword>
<dbReference type="NCBIfam" id="TIGR01571">
    <property type="entry name" value="A_thal_Cys_rich"/>
    <property type="match status" value="1"/>
</dbReference>
<dbReference type="Pfam" id="PF04749">
    <property type="entry name" value="PLAC8"/>
    <property type="match status" value="1"/>
</dbReference>
<feature type="region of interest" description="Disordered" evidence="1">
    <location>
        <begin position="1"/>
        <end position="150"/>
    </location>
</feature>
<dbReference type="EMBL" id="JABWDY010033275">
    <property type="protein sequence ID" value="KAF5183542.1"/>
    <property type="molecule type" value="Genomic_DNA"/>
</dbReference>
<dbReference type="Proteomes" id="UP000554482">
    <property type="component" value="Unassembled WGS sequence"/>
</dbReference>
<dbReference type="InterPro" id="IPR006461">
    <property type="entry name" value="PLAC_motif_containing"/>
</dbReference>
<comment type="caution">
    <text evidence="2">The sequence shown here is derived from an EMBL/GenBank/DDBJ whole genome shotgun (WGS) entry which is preliminary data.</text>
</comment>
<feature type="compositionally biased region" description="Basic and acidic residues" evidence="1">
    <location>
        <begin position="1"/>
        <end position="25"/>
    </location>
</feature>
<dbReference type="AlphaFoldDB" id="A0A7J6VGY0"/>
<gene>
    <name evidence="2" type="ORF">FRX31_026869</name>
</gene>
<sequence>MEHDHPYSDSYAEERHYEPETTHEEAAEEPQETDPQHQQQNNNKQRYQSRSPPPSSQPAQNQYANPKYPPQSPSHYPPQASPPSHYPPQANYQHPPQPAPGYFPAQQPMQANPQTYQPQQQAYTAQPRSPYNPGPAAPQPTYHGNGAAPGYVVQQPPYQPAYAKKEGTVGWTTGLFDCMDDPTNALITACFPCVTFGQVAEIVDNGHTTCATSGILYGCIAFLIGVPCLISCGYRSKLRSQYDLIETPAADWLTHCFCEWCALCQEYRELKNKGFDPSIGWHGNMMRNQQAPQVAMMPPANQTMAGPNMSR</sequence>
<reference evidence="2 3" key="1">
    <citation type="submission" date="2020-06" db="EMBL/GenBank/DDBJ databases">
        <title>Transcriptomic and genomic resources for Thalictrum thalictroides and T. hernandezii: Facilitating candidate gene discovery in an emerging model plant lineage.</title>
        <authorList>
            <person name="Arias T."/>
            <person name="Riano-Pachon D.M."/>
            <person name="Di Stilio V.S."/>
        </authorList>
    </citation>
    <scope>NUCLEOTIDE SEQUENCE [LARGE SCALE GENOMIC DNA]</scope>
    <source>
        <strain evidence="3">cv. WT478/WT964</strain>
        <tissue evidence="2">Leaves</tissue>
    </source>
</reference>
<evidence type="ECO:0000313" key="2">
    <source>
        <dbReference type="EMBL" id="KAF5183542.1"/>
    </source>
</evidence>
<evidence type="ECO:0000313" key="3">
    <source>
        <dbReference type="Proteomes" id="UP000554482"/>
    </source>
</evidence>